<gene>
    <name evidence="1" type="ORF">PR048_019650</name>
</gene>
<evidence type="ECO:0000313" key="2">
    <source>
        <dbReference type="Proteomes" id="UP001159363"/>
    </source>
</evidence>
<reference evidence="1 2" key="1">
    <citation type="submission" date="2023-02" db="EMBL/GenBank/DDBJ databases">
        <title>LHISI_Scaffold_Assembly.</title>
        <authorList>
            <person name="Stuart O.P."/>
            <person name="Cleave R."/>
            <person name="Magrath M.J.L."/>
            <person name="Mikheyev A.S."/>
        </authorList>
    </citation>
    <scope>NUCLEOTIDE SEQUENCE [LARGE SCALE GENOMIC DNA]</scope>
    <source>
        <strain evidence="1">Daus_M_001</strain>
        <tissue evidence="1">Leg muscle</tissue>
    </source>
</reference>
<protein>
    <submittedName>
        <fullName evidence="1">Uncharacterized protein</fullName>
    </submittedName>
</protein>
<accession>A0ABQ9H425</accession>
<evidence type="ECO:0000313" key="1">
    <source>
        <dbReference type="EMBL" id="KAJ8879044.1"/>
    </source>
</evidence>
<proteinExistence type="predicted"/>
<dbReference type="EMBL" id="JARBHB010000007">
    <property type="protein sequence ID" value="KAJ8879044.1"/>
    <property type="molecule type" value="Genomic_DNA"/>
</dbReference>
<keyword evidence="2" id="KW-1185">Reference proteome</keyword>
<comment type="caution">
    <text evidence="1">The sequence shown here is derived from an EMBL/GenBank/DDBJ whole genome shotgun (WGS) entry which is preliminary data.</text>
</comment>
<dbReference type="Proteomes" id="UP001159363">
    <property type="component" value="Chromosome 6"/>
</dbReference>
<name>A0ABQ9H425_9NEOP</name>
<organism evidence="1 2">
    <name type="scientific">Dryococelus australis</name>
    <dbReference type="NCBI Taxonomy" id="614101"/>
    <lineage>
        <taxon>Eukaryota</taxon>
        <taxon>Metazoa</taxon>
        <taxon>Ecdysozoa</taxon>
        <taxon>Arthropoda</taxon>
        <taxon>Hexapoda</taxon>
        <taxon>Insecta</taxon>
        <taxon>Pterygota</taxon>
        <taxon>Neoptera</taxon>
        <taxon>Polyneoptera</taxon>
        <taxon>Phasmatodea</taxon>
        <taxon>Verophasmatodea</taxon>
        <taxon>Anareolatae</taxon>
        <taxon>Phasmatidae</taxon>
        <taxon>Eurycanthinae</taxon>
        <taxon>Dryococelus</taxon>
    </lineage>
</organism>
<dbReference type="InterPro" id="IPR012337">
    <property type="entry name" value="RNaseH-like_sf"/>
</dbReference>
<dbReference type="SUPFAM" id="SSF53098">
    <property type="entry name" value="Ribonuclease H-like"/>
    <property type="match status" value="1"/>
</dbReference>
<sequence length="79" mass="9135">MKINETDLTPILKKCRALVSHFKSSSTAAEKLRNMQQMGATELKLKKDVSTRWNSCLLVLERLNHSQQQFLLCHMHPRA</sequence>